<dbReference type="Gene3D" id="3.10.310.30">
    <property type="match status" value="1"/>
</dbReference>
<dbReference type="Gene3D" id="3.90.1640.10">
    <property type="entry name" value="inorganic pyrophosphatase (n-terminal core)"/>
    <property type="match status" value="1"/>
</dbReference>
<sequence>MIDEILKDIEKYKTIIILRHQNPDPDAVGSQTGLATILRDAYPQKNIYITGIDLPVLDWIGKMQTIPSQAYQDALVITVDTANVPRIDNNGDYKKAAKLIKIDHHPNVDPFGDLNWVDEDYSSCAEMIYTLADKLAPLKISKQSAYSLYSGVIGDTNRFLYAETTYRTLMIAAQLAKTGIDISDISLHEDEMSLQVARLEAYILNNLKITPSGFGYIVIRKDTLEDFHLDAGELDHVVPLIGRITKVHNWIVVSEEDTNRFRVNLRSKTVSINGVAEKFGGGGHPLASGAYVGSMEQVKALIKDMDALNKEKENSH</sequence>
<dbReference type="RefSeq" id="WP_153384660.1">
    <property type="nucleotide sequence ID" value="NZ_VDFO01000022.1"/>
</dbReference>
<dbReference type="EMBL" id="VDFP01000003">
    <property type="protein sequence ID" value="MQS75249.1"/>
    <property type="molecule type" value="Genomic_DNA"/>
</dbReference>
<evidence type="ECO:0000313" key="3">
    <source>
        <dbReference type="EMBL" id="MQS75249.1"/>
    </source>
</evidence>
<evidence type="ECO:0000259" key="2">
    <source>
        <dbReference type="Pfam" id="PF02272"/>
    </source>
</evidence>
<dbReference type="InterPro" id="IPR038763">
    <property type="entry name" value="DHH_sf"/>
</dbReference>
<dbReference type="PANTHER" id="PTHR47618:SF1">
    <property type="entry name" value="BIFUNCTIONAL OLIGORIBONUCLEASE AND PAP PHOSPHATASE NRNA"/>
    <property type="match status" value="1"/>
</dbReference>
<evidence type="ECO:0000259" key="1">
    <source>
        <dbReference type="Pfam" id="PF01368"/>
    </source>
</evidence>
<dbReference type="GO" id="GO:0003676">
    <property type="term" value="F:nucleic acid binding"/>
    <property type="evidence" value="ECO:0007669"/>
    <property type="project" value="InterPro"/>
</dbReference>
<protein>
    <submittedName>
        <fullName evidence="3">Bifunctional oligoribonuclease/PAP phosphatase NrnA</fullName>
    </submittedName>
</protein>
<gene>
    <name evidence="4" type="ORF">FHL05_06810</name>
    <name evidence="3" type="ORF">FHL06_02420</name>
</gene>
<organism evidence="3 6">
    <name type="scientific">Companilactobacillus halodurans</name>
    <dbReference type="NCBI Taxonomy" id="2584183"/>
    <lineage>
        <taxon>Bacteria</taxon>
        <taxon>Bacillati</taxon>
        <taxon>Bacillota</taxon>
        <taxon>Bacilli</taxon>
        <taxon>Lactobacillales</taxon>
        <taxon>Lactobacillaceae</taxon>
        <taxon>Companilactobacillus</taxon>
    </lineage>
</organism>
<dbReference type="AlphaFoldDB" id="A0A5P0ZMB2"/>
<keyword evidence="5" id="KW-1185">Reference proteome</keyword>
<dbReference type="Pfam" id="PF01368">
    <property type="entry name" value="DHH"/>
    <property type="match status" value="1"/>
</dbReference>
<dbReference type="Proteomes" id="UP000371423">
    <property type="component" value="Unassembled WGS sequence"/>
</dbReference>
<dbReference type="SUPFAM" id="SSF64182">
    <property type="entry name" value="DHH phosphoesterases"/>
    <property type="match status" value="1"/>
</dbReference>
<dbReference type="EMBL" id="VDFO01000022">
    <property type="protein sequence ID" value="MQS97598.1"/>
    <property type="molecule type" value="Genomic_DNA"/>
</dbReference>
<evidence type="ECO:0000313" key="6">
    <source>
        <dbReference type="Proteomes" id="UP000414364"/>
    </source>
</evidence>
<evidence type="ECO:0000313" key="4">
    <source>
        <dbReference type="EMBL" id="MQS97598.1"/>
    </source>
</evidence>
<comment type="caution">
    <text evidence="3">The sequence shown here is derived from an EMBL/GenBank/DDBJ whole genome shotgun (WGS) entry which is preliminary data.</text>
</comment>
<name>A0A5P0ZMB2_9LACO</name>
<dbReference type="InterPro" id="IPR001667">
    <property type="entry name" value="DDH_dom"/>
</dbReference>
<dbReference type="OrthoDB" id="9803668at2"/>
<dbReference type="Pfam" id="PF02272">
    <property type="entry name" value="DHHA1"/>
    <property type="match status" value="1"/>
</dbReference>
<accession>A0A5P0ZMB2</accession>
<reference evidence="5 6" key="1">
    <citation type="journal article" date="2019" name="Syst. Appl. Microbiol.">
        <title>Polyphasic characterization of two novel Lactobacillus spp. isolated from blown salami packages: Description of Lactobacillus halodurans sp. nov. and Lactobacillus salsicarnum sp. nov.</title>
        <authorList>
            <person name="Schuster J.A."/>
            <person name="Klingl A."/>
            <person name="Vogel R.F."/>
            <person name="Ehrmann M.A."/>
        </authorList>
    </citation>
    <scope>NUCLEOTIDE SEQUENCE [LARGE SCALE GENOMIC DNA]</scope>
    <source>
        <strain evidence="4 5">TMW 1.1920</strain>
        <strain evidence="3 6">TMW 1.2172</strain>
    </source>
</reference>
<proteinExistence type="predicted"/>
<feature type="domain" description="DDH" evidence="1">
    <location>
        <begin position="15"/>
        <end position="151"/>
    </location>
</feature>
<dbReference type="InterPro" id="IPR051319">
    <property type="entry name" value="Oligoribo/pAp-PDE_c-di-AMP_PDE"/>
</dbReference>
<dbReference type="PANTHER" id="PTHR47618">
    <property type="entry name" value="BIFUNCTIONAL OLIGORIBONUCLEASE AND PAP PHOSPHATASE NRNA"/>
    <property type="match status" value="1"/>
</dbReference>
<dbReference type="InterPro" id="IPR003156">
    <property type="entry name" value="DHHA1_dom"/>
</dbReference>
<evidence type="ECO:0000313" key="5">
    <source>
        <dbReference type="Proteomes" id="UP000371423"/>
    </source>
</evidence>
<dbReference type="Proteomes" id="UP000414364">
    <property type="component" value="Unassembled WGS sequence"/>
</dbReference>
<feature type="domain" description="DHHA1" evidence="2">
    <location>
        <begin position="226"/>
        <end position="309"/>
    </location>
</feature>